<dbReference type="EMBL" id="VMTP01000099">
    <property type="protein sequence ID" value="TVT77631.1"/>
    <property type="molecule type" value="Genomic_DNA"/>
</dbReference>
<reference evidence="1 2" key="1">
    <citation type="submission" date="2019-07" db="EMBL/GenBank/DDBJ databases">
        <title>Draft Genome Sequence of the first blaOXA-58-Harboring Acinetobacter colistiniresistens clinical isolate from Brazil.</title>
        <authorList>
            <person name="Favaro L.S."/>
            <person name="Paula-Petroli S.B."/>
            <person name="Moura C.F."/>
            <person name="Tognim M.C.B."/>
            <person name="Venancio E.J."/>
            <person name="Yamada-Ogatta S.F."/>
            <person name="Carrara-Marroni F.E."/>
        </authorList>
    </citation>
    <scope>NUCLEOTIDE SEQUENCE [LARGE SCALE GENOMIC DNA]</scope>
    <source>
        <strain evidence="1 2">DL</strain>
    </source>
</reference>
<name>A0A558EW64_9GAMM</name>
<dbReference type="AlphaFoldDB" id="A0A558EW64"/>
<organism evidence="1 2">
    <name type="scientific">Acinetobacter colistiniresistens</name>
    <dbReference type="NCBI Taxonomy" id="280145"/>
    <lineage>
        <taxon>Bacteria</taxon>
        <taxon>Pseudomonadati</taxon>
        <taxon>Pseudomonadota</taxon>
        <taxon>Gammaproteobacteria</taxon>
        <taxon>Moraxellales</taxon>
        <taxon>Moraxellaceae</taxon>
        <taxon>Acinetobacter</taxon>
    </lineage>
</organism>
<protein>
    <submittedName>
        <fullName evidence="1">Uncharacterized protein</fullName>
    </submittedName>
</protein>
<gene>
    <name evidence="1" type="ORF">FPV60_18540</name>
</gene>
<proteinExistence type="predicted"/>
<accession>A0A558EW64</accession>
<evidence type="ECO:0000313" key="2">
    <source>
        <dbReference type="Proteomes" id="UP000316981"/>
    </source>
</evidence>
<comment type="caution">
    <text evidence="1">The sequence shown here is derived from an EMBL/GenBank/DDBJ whole genome shotgun (WGS) entry which is preliminary data.</text>
</comment>
<evidence type="ECO:0000313" key="1">
    <source>
        <dbReference type="EMBL" id="TVT77631.1"/>
    </source>
</evidence>
<sequence length="81" mass="9212">MGESMNFDIEQLDQNTTALLVKCDSKQFSSKYQHEKLCEQLRKIAQTTGLTVFVVDHQMTIEQLSDADLAAIGLKRIKDHD</sequence>
<dbReference type="Proteomes" id="UP000316981">
    <property type="component" value="Unassembled WGS sequence"/>
</dbReference>